<dbReference type="WBParaSite" id="TREG1_118960.1">
    <property type="protein sequence ID" value="TREG1_118960.1"/>
    <property type="gene ID" value="TREG1_118960"/>
</dbReference>
<reference evidence="3" key="1">
    <citation type="submission" date="2022-06" db="EMBL/GenBank/DDBJ databases">
        <authorList>
            <person name="Berger JAMES D."/>
            <person name="Berger JAMES D."/>
        </authorList>
    </citation>
    <scope>NUCLEOTIDE SEQUENCE [LARGE SCALE GENOMIC DNA]</scope>
</reference>
<accession>A0AA85IXL3</accession>
<sequence length="1049" mass="120177">MKSILDNTLSQSVIDTQLLNEHKADCKHLLQSHKLKKLLQKDIYSVKVNSSSYSTSSSAAATCNNLLKLPRIEKNIVNNRNHGNRYTSKAVKQTNTSFTVTCPTDYFKKLDEIKQKEILLQKKLDEKKKSLSKRDLISNQSNELKHLKNKRQFNADNTLKCKLNEEFGISNIKNGIINNENNTNNDNDKEGDEVERMEEGQLNENEKIPKNLEKDGRQSSDSVGRLRWTSSMSTNNGNSSKSSSSSSSDNVEKLSSSSSTTTEPIADNLFPMQSRLSTLIENVLSRQNVGKRMARTGTGFSCVPPRRIHSLTIIKEDPMMKLIGRHINHSLGFKVCEKTDSLIVEPDYELMHNVNVLSKYEAKYEAKRNQEEEEAKRECRLRKMTEESERFCIPTRKQISLLDNSIPHDSSASQSMNIMNDESQQEQKVDQCEIRYYFNPVLQIQPNQEVWLSKSLNINQKYKKSIDLKSSDEKESTVDRLTTSYEDMHPEEEKRTTSLLGSDKCEYYYLSDNDKTTDRRPVSSVCSSGKSTPTSTTDNQLGSSTPYKSDNLTLPKLSVQQEEKCPPYYKHKSHEGNIIHRRDSKLLTEIDFTKVFDNPNPIVWFEYLGDPRLGNPFIQPNIEHQKLVAQFNLKGLKKRFISVSGGLSELKQHLAKGFQIHPKPETLIKCAINNEVLQLPMANISDSKTIKNICQFSIIKSPILMKMLLRHREILPRDLQEFLNSIMELTETSGEMLASITNSPTRLANLIQLAKELSSTALITNGTMKQQSAKDSADEQRHEERDREVVEEGKHRNAEQNDLLNTGEEAVDWKFTSRREPRSSLLSNLTRNSRLSKMSSNSLQLLKNANFKQFSDLGDINNEYNDEKQYSGCTNYSREEDIDKAFYTVLRNPAQTIIEEIALRFPEFSIYIQPLFEYRWSTIEEEFFESIPEIERQRNSFTMINDISRNTVNNADEVNGIQEDINTKLSVVSLPNEVDETIPKRRPNSQSPGHTLWNDLLICIHMSNYYPQLSDILVSELDNWLPLLIIGLESSYASVREESVVSWPI</sequence>
<name>A0AA85IXL3_TRIRE</name>
<feature type="region of interest" description="Disordered" evidence="2">
    <location>
        <begin position="175"/>
        <end position="267"/>
    </location>
</feature>
<feature type="coiled-coil region" evidence="1">
    <location>
        <begin position="357"/>
        <end position="387"/>
    </location>
</feature>
<evidence type="ECO:0000313" key="3">
    <source>
        <dbReference type="Proteomes" id="UP000050795"/>
    </source>
</evidence>
<evidence type="ECO:0000256" key="2">
    <source>
        <dbReference type="SAM" id="MobiDB-lite"/>
    </source>
</evidence>
<reference evidence="4" key="2">
    <citation type="submission" date="2023-11" db="UniProtKB">
        <authorList>
            <consortium name="WormBaseParasite"/>
        </authorList>
    </citation>
    <scope>IDENTIFICATION</scope>
</reference>
<dbReference type="Proteomes" id="UP000050795">
    <property type="component" value="Unassembled WGS sequence"/>
</dbReference>
<proteinExistence type="predicted"/>
<keyword evidence="3" id="KW-1185">Reference proteome</keyword>
<feature type="compositionally biased region" description="Basic and acidic residues" evidence="2">
    <location>
        <begin position="775"/>
        <end position="799"/>
    </location>
</feature>
<protein>
    <submittedName>
        <fullName evidence="4">Uncharacterized protein</fullName>
    </submittedName>
</protein>
<evidence type="ECO:0000313" key="4">
    <source>
        <dbReference type="WBParaSite" id="TREG1_118960.1"/>
    </source>
</evidence>
<feature type="region of interest" description="Disordered" evidence="2">
    <location>
        <begin position="764"/>
        <end position="803"/>
    </location>
</feature>
<feature type="region of interest" description="Disordered" evidence="2">
    <location>
        <begin position="516"/>
        <end position="551"/>
    </location>
</feature>
<dbReference type="AlphaFoldDB" id="A0AA85IXL3"/>
<feature type="compositionally biased region" description="Low complexity" evidence="2">
    <location>
        <begin position="230"/>
        <end position="262"/>
    </location>
</feature>
<evidence type="ECO:0000256" key="1">
    <source>
        <dbReference type="SAM" id="Coils"/>
    </source>
</evidence>
<feature type="compositionally biased region" description="Basic and acidic residues" evidence="2">
    <location>
        <begin position="204"/>
        <end position="218"/>
    </location>
</feature>
<keyword evidence="1" id="KW-0175">Coiled coil</keyword>
<feature type="compositionally biased region" description="Low complexity" evidence="2">
    <location>
        <begin position="175"/>
        <end position="185"/>
    </location>
</feature>
<feature type="compositionally biased region" description="Polar residues" evidence="2">
    <location>
        <begin position="764"/>
        <end position="774"/>
    </location>
</feature>
<organism evidence="3 4">
    <name type="scientific">Trichobilharzia regenti</name>
    <name type="common">Nasal bird schistosome</name>
    <dbReference type="NCBI Taxonomy" id="157069"/>
    <lineage>
        <taxon>Eukaryota</taxon>
        <taxon>Metazoa</taxon>
        <taxon>Spiralia</taxon>
        <taxon>Lophotrochozoa</taxon>
        <taxon>Platyhelminthes</taxon>
        <taxon>Trematoda</taxon>
        <taxon>Digenea</taxon>
        <taxon>Strigeidida</taxon>
        <taxon>Schistosomatoidea</taxon>
        <taxon>Schistosomatidae</taxon>
        <taxon>Trichobilharzia</taxon>
    </lineage>
</organism>
<feature type="compositionally biased region" description="Polar residues" evidence="2">
    <location>
        <begin position="524"/>
        <end position="551"/>
    </location>
</feature>